<reference evidence="6 7" key="1">
    <citation type="submission" date="2020-02" db="EMBL/GenBank/DDBJ databases">
        <title>Genome sequence of the type strain DSM 27180 of Arthrobacter silviterrae.</title>
        <authorList>
            <person name="Gao J."/>
            <person name="Sun J."/>
        </authorList>
    </citation>
    <scope>NUCLEOTIDE SEQUENCE [LARGE SCALE GENOMIC DNA]</scope>
    <source>
        <strain evidence="6 7">DSM 27180</strain>
    </source>
</reference>
<dbReference type="Pfam" id="PF00440">
    <property type="entry name" value="TetR_N"/>
    <property type="match status" value="1"/>
</dbReference>
<keyword evidence="7" id="KW-1185">Reference proteome</keyword>
<evidence type="ECO:0000256" key="1">
    <source>
        <dbReference type="ARBA" id="ARBA00023015"/>
    </source>
</evidence>
<sequence>MEPEQEHRPVLDRRKARRDATMGEILAAAVELMARDGVAGMSLSAVARSVGMRPPSLYEYFPSKNAVYDALFERAAAGLRDAVGEAGGRHPDQPLAALRAGAQAFVAWSVGNPIVAQLINWRPVPGFEPSPRAFAPSQEMVARLQEQIVLAVARRELRASAATEEAVLLFTTVVAGVVSQQLANEPAGGGSGRYARLAEPAVELWLEHYAP</sequence>
<dbReference type="SUPFAM" id="SSF48498">
    <property type="entry name" value="Tetracyclin repressor-like, C-terminal domain"/>
    <property type="match status" value="1"/>
</dbReference>
<dbReference type="SUPFAM" id="SSF46689">
    <property type="entry name" value="Homeodomain-like"/>
    <property type="match status" value="1"/>
</dbReference>
<proteinExistence type="predicted"/>
<dbReference type="InterPro" id="IPR001647">
    <property type="entry name" value="HTH_TetR"/>
</dbReference>
<keyword evidence="1" id="KW-0805">Transcription regulation</keyword>
<name>A0ABX0DAY7_9MICC</name>
<comment type="caution">
    <text evidence="6">The sequence shown here is derived from an EMBL/GenBank/DDBJ whole genome shotgun (WGS) entry which is preliminary data.</text>
</comment>
<evidence type="ECO:0000259" key="5">
    <source>
        <dbReference type="PROSITE" id="PS50977"/>
    </source>
</evidence>
<feature type="DNA-binding region" description="H-T-H motif" evidence="4">
    <location>
        <begin position="42"/>
        <end position="61"/>
    </location>
</feature>
<dbReference type="Gene3D" id="1.10.357.10">
    <property type="entry name" value="Tetracycline Repressor, domain 2"/>
    <property type="match status" value="1"/>
</dbReference>
<organism evidence="6 7">
    <name type="scientific">Arthrobacter silviterrae</name>
    <dbReference type="NCBI Taxonomy" id="2026658"/>
    <lineage>
        <taxon>Bacteria</taxon>
        <taxon>Bacillati</taxon>
        <taxon>Actinomycetota</taxon>
        <taxon>Actinomycetes</taxon>
        <taxon>Micrococcales</taxon>
        <taxon>Micrococcaceae</taxon>
        <taxon>Arthrobacter</taxon>
    </lineage>
</organism>
<dbReference type="EMBL" id="JAAKZI010000018">
    <property type="protein sequence ID" value="NGN84056.1"/>
    <property type="molecule type" value="Genomic_DNA"/>
</dbReference>
<dbReference type="PANTHER" id="PTHR30055">
    <property type="entry name" value="HTH-TYPE TRANSCRIPTIONAL REGULATOR RUTR"/>
    <property type="match status" value="1"/>
</dbReference>
<keyword evidence="3" id="KW-0804">Transcription</keyword>
<evidence type="ECO:0000313" key="6">
    <source>
        <dbReference type="EMBL" id="NGN84056.1"/>
    </source>
</evidence>
<dbReference type="Proteomes" id="UP000479226">
    <property type="component" value="Unassembled WGS sequence"/>
</dbReference>
<evidence type="ECO:0000256" key="3">
    <source>
        <dbReference type="ARBA" id="ARBA00023163"/>
    </source>
</evidence>
<dbReference type="InterPro" id="IPR050109">
    <property type="entry name" value="HTH-type_TetR-like_transc_reg"/>
</dbReference>
<dbReference type="PRINTS" id="PR00455">
    <property type="entry name" value="HTHTETR"/>
</dbReference>
<evidence type="ECO:0000256" key="2">
    <source>
        <dbReference type="ARBA" id="ARBA00023125"/>
    </source>
</evidence>
<dbReference type="InterPro" id="IPR009057">
    <property type="entry name" value="Homeodomain-like_sf"/>
</dbReference>
<dbReference type="RefSeq" id="WP_165182278.1">
    <property type="nucleotide sequence ID" value="NZ_JAAKZI010000018.1"/>
</dbReference>
<accession>A0ABX0DAY7</accession>
<feature type="domain" description="HTH tetR-type" evidence="5">
    <location>
        <begin position="19"/>
        <end position="79"/>
    </location>
</feature>
<evidence type="ECO:0000256" key="4">
    <source>
        <dbReference type="PROSITE-ProRule" id="PRU00335"/>
    </source>
</evidence>
<evidence type="ECO:0000313" key="7">
    <source>
        <dbReference type="Proteomes" id="UP000479226"/>
    </source>
</evidence>
<gene>
    <name evidence="6" type="ORF">G6N77_11370</name>
</gene>
<dbReference type="InterPro" id="IPR036271">
    <property type="entry name" value="Tet_transcr_reg_TetR-rel_C_sf"/>
</dbReference>
<dbReference type="PANTHER" id="PTHR30055:SF234">
    <property type="entry name" value="HTH-TYPE TRANSCRIPTIONAL REGULATOR BETI"/>
    <property type="match status" value="1"/>
</dbReference>
<dbReference type="PROSITE" id="PS50977">
    <property type="entry name" value="HTH_TETR_2"/>
    <property type="match status" value="1"/>
</dbReference>
<protein>
    <submittedName>
        <fullName evidence="6">TetR/AcrR family transcriptional regulator</fullName>
    </submittedName>
</protein>
<keyword evidence="2 4" id="KW-0238">DNA-binding</keyword>